<dbReference type="EMBL" id="CP155571">
    <property type="protein sequence ID" value="XFO74801.1"/>
    <property type="molecule type" value="Genomic_DNA"/>
</dbReference>
<evidence type="ECO:0000313" key="2">
    <source>
        <dbReference type="Proteomes" id="UP000216052"/>
    </source>
</evidence>
<organism evidence="1 2">
    <name type="scientific">Sporomusa acidovorans (strain ATCC 49682 / DSM 3132 / Mol)</name>
    <dbReference type="NCBI Taxonomy" id="1123286"/>
    <lineage>
        <taxon>Bacteria</taxon>
        <taxon>Bacillati</taxon>
        <taxon>Bacillota</taxon>
        <taxon>Negativicutes</taxon>
        <taxon>Selenomonadales</taxon>
        <taxon>Sporomusaceae</taxon>
        <taxon>Sporomusa</taxon>
    </lineage>
</organism>
<name>A0ABZ3JAF1_SPOA4</name>
<proteinExistence type="predicted"/>
<gene>
    <name evidence="1" type="ORF">SPACI_049120</name>
</gene>
<sequence length="30" mass="3504">MAVDTTLVFFKNQIIQIKLSKPLTARKDRK</sequence>
<dbReference type="Proteomes" id="UP000216052">
    <property type="component" value="Chromosome"/>
</dbReference>
<reference evidence="1" key="1">
    <citation type="submission" date="2024-05" db="EMBL/GenBank/DDBJ databases">
        <title>Isolation and characterization of Sporomusa carbonis sp. nov., a carboxydotrophic hydrogenogen in the genus of Sporomusa isolated from a charcoal burning pile.</title>
        <authorList>
            <person name="Boeer T."/>
            <person name="Rosenbaum F."/>
            <person name="Eysell L."/>
            <person name="Mueller V."/>
            <person name="Daniel R."/>
            <person name="Poehlein A."/>
        </authorList>
    </citation>
    <scope>NUCLEOTIDE SEQUENCE [LARGE SCALE GENOMIC DNA]</scope>
    <source>
        <strain evidence="1">DSM 3132</strain>
    </source>
</reference>
<evidence type="ECO:0000313" key="1">
    <source>
        <dbReference type="EMBL" id="XFO74801.1"/>
    </source>
</evidence>
<accession>A0ABZ3JAF1</accession>
<keyword evidence="2" id="KW-1185">Reference proteome</keyword>
<protein>
    <submittedName>
        <fullName evidence="1">Uncharacterized protein</fullName>
    </submittedName>
</protein>